<keyword evidence="5" id="KW-1185">Reference proteome</keyword>
<evidence type="ECO:0000256" key="2">
    <source>
        <dbReference type="SAM" id="MobiDB-lite"/>
    </source>
</evidence>
<feature type="region of interest" description="Disordered" evidence="2">
    <location>
        <begin position="23"/>
        <end position="45"/>
    </location>
</feature>
<name>A0ABQ7NS34_BRACM</name>
<dbReference type="Proteomes" id="UP000823674">
    <property type="component" value="Chromosome A01"/>
</dbReference>
<evidence type="ECO:0000256" key="1">
    <source>
        <dbReference type="PROSITE-ProRule" id="PRU00047"/>
    </source>
</evidence>
<feature type="region of interest" description="Disordered" evidence="2">
    <location>
        <begin position="368"/>
        <end position="390"/>
    </location>
</feature>
<feature type="domain" description="CCHC-type" evidence="3">
    <location>
        <begin position="741"/>
        <end position="755"/>
    </location>
</feature>
<protein>
    <recommendedName>
        <fullName evidence="3">CCHC-type domain-containing protein</fullName>
    </recommendedName>
</protein>
<sequence>MSTGVGTLLSLLPPSTRTVRVRSVAASNSAAEPEVDPTPYSTSQGANQDIRALKMPYLTNQEGLNHEANCYAFYTQEGVQDNWNWVKTITEKEVMNFTIQRFLNPSICEYPTLEEDSSSMKERPEAKTITEVKRSLASFHKAQDQEKWPRKLGVMINSPEPAKPTSSMKSLQPIQLGSTQSYLWEPGDHLNQSGGIPEVLSCTRTQEISWFNGESLKPNRSYLWKDWTIFRFDPFQAIPIQPGEPDDVQTKPRHSGDIIHEPEEFYNFIPCTSPHRNKKIPIITKLPYLESLAFKLQQLFFYQGKDEISIYQAFKKVPRKLYYPLKPSRFKQIKFLHLEPKSHKRLQRLVSDFLLSLDLFPFFSFVNEPDRPSSSPSRPSSRSIAVRPSCPEEMEELAQSQALLASQKQLLAAMKGVQDQISQLEKRNKAQGQRPQQGKRRFGDAPEDGYVEPKPPDPSWITPHHTSSTHKHLTHSYLDFKPVNEVKIYSFSGSSWPDDYLSWERTMDDWFSFHGVPKKEKLSHAIKQLNGSAYKWWKGVDGARWKSQREAIKTWEDLKEAMIRKYVSSLPTPEIRERYPRRFSSHGSKEAKRVVPQQGHRSLIHQEQIRPNKGHTVLYDQSQPYEVPKTMERKNFVSQDTLARHKEKSDKPIFQEKAKVSPILDKFVYKSSPTGMSHLSLSKDIKTGPEIQKDTNSTSLLRSKVVHDLSPRDKEILNPKEEAPSSQGKSSKSEDLKYQTCYRCRKKGHYAVVCPTKQVLIETSLEKKTDLSMKSDSFIQSDFLVPNSCVMHLSLSKGVLTGIKEHEFKGEEPPGTTPVMNQEKVQDTMQSMLLKEAKPVNKVSNQGKCQTPPRETGIEVCVLDVESKNESYLLPEVLRKEPDHKPSHEPPHKWKSSVEQCVQMPRLKVIFSDLKTSKTLDYPDIMHLSLPKSFDPGIKEVEVHNHQGQKMQRRQQTRTSCPKKKIILQLVEAIKNVENFSGCKGESFKETPPDNLLLLGESKPKMVRTEPTRSMKDHPLKEIRNAKFKSRGEGLNHEANFYAFYTQEGVQANWNWVKIITEKEVMNFTIQRFLNPSICEYPTLEEGSSSMKERHEAKPIT</sequence>
<feature type="region of interest" description="Disordered" evidence="2">
    <location>
        <begin position="422"/>
        <end position="457"/>
    </location>
</feature>
<proteinExistence type="predicted"/>
<dbReference type="Gene3D" id="4.10.60.10">
    <property type="entry name" value="Zinc finger, CCHC-type"/>
    <property type="match status" value="1"/>
</dbReference>
<evidence type="ECO:0000259" key="3">
    <source>
        <dbReference type="PROSITE" id="PS50158"/>
    </source>
</evidence>
<dbReference type="InterPro" id="IPR036875">
    <property type="entry name" value="Znf_CCHC_sf"/>
</dbReference>
<keyword evidence="1" id="KW-0862">Zinc</keyword>
<feature type="compositionally biased region" description="Low complexity" evidence="2">
    <location>
        <begin position="368"/>
        <end position="383"/>
    </location>
</feature>
<keyword evidence="1" id="KW-0863">Zinc-finger</keyword>
<feature type="compositionally biased region" description="Basic and acidic residues" evidence="2">
    <location>
        <begin position="711"/>
        <end position="723"/>
    </location>
</feature>
<dbReference type="SMART" id="SM00343">
    <property type="entry name" value="ZnF_C2HC"/>
    <property type="match status" value="1"/>
</dbReference>
<dbReference type="EMBL" id="JADBGQ010000001">
    <property type="protein sequence ID" value="KAG5412915.1"/>
    <property type="molecule type" value="Genomic_DNA"/>
</dbReference>
<reference evidence="4 5" key="1">
    <citation type="submission" date="2021-03" db="EMBL/GenBank/DDBJ databases">
        <authorList>
            <person name="King G.J."/>
            <person name="Bancroft I."/>
            <person name="Baten A."/>
            <person name="Bloomfield J."/>
            <person name="Borpatragohain P."/>
            <person name="He Z."/>
            <person name="Irish N."/>
            <person name="Irwin J."/>
            <person name="Liu K."/>
            <person name="Mauleon R.P."/>
            <person name="Moore J."/>
            <person name="Morris R."/>
            <person name="Ostergaard L."/>
            <person name="Wang B."/>
            <person name="Wells R."/>
        </authorList>
    </citation>
    <scope>NUCLEOTIDE SEQUENCE [LARGE SCALE GENOMIC DNA]</scope>
    <source>
        <strain evidence="4">R-o-18</strain>
        <tissue evidence="4">Leaf</tissue>
    </source>
</reference>
<feature type="region of interest" description="Disordered" evidence="2">
    <location>
        <begin position="711"/>
        <end position="732"/>
    </location>
</feature>
<gene>
    <name evidence="4" type="primary">A01g500670.1_BraROA</name>
    <name evidence="4" type="ORF">IGI04_000482</name>
</gene>
<dbReference type="SUPFAM" id="SSF57756">
    <property type="entry name" value="Retrovirus zinc finger-like domains"/>
    <property type="match status" value="1"/>
</dbReference>
<evidence type="ECO:0000313" key="5">
    <source>
        <dbReference type="Proteomes" id="UP000823674"/>
    </source>
</evidence>
<dbReference type="InterPro" id="IPR001878">
    <property type="entry name" value="Znf_CCHC"/>
</dbReference>
<accession>A0ABQ7NS34</accession>
<evidence type="ECO:0000313" key="4">
    <source>
        <dbReference type="EMBL" id="KAG5412915.1"/>
    </source>
</evidence>
<dbReference type="PROSITE" id="PS50158">
    <property type="entry name" value="ZF_CCHC"/>
    <property type="match status" value="1"/>
</dbReference>
<comment type="caution">
    <text evidence="4">The sequence shown here is derived from an EMBL/GenBank/DDBJ whole genome shotgun (WGS) entry which is preliminary data.</text>
</comment>
<keyword evidence="1" id="KW-0479">Metal-binding</keyword>
<organism evidence="4 5">
    <name type="scientific">Brassica rapa subsp. trilocularis</name>
    <dbReference type="NCBI Taxonomy" id="1813537"/>
    <lineage>
        <taxon>Eukaryota</taxon>
        <taxon>Viridiplantae</taxon>
        <taxon>Streptophyta</taxon>
        <taxon>Embryophyta</taxon>
        <taxon>Tracheophyta</taxon>
        <taxon>Spermatophyta</taxon>
        <taxon>Magnoliopsida</taxon>
        <taxon>eudicotyledons</taxon>
        <taxon>Gunneridae</taxon>
        <taxon>Pentapetalae</taxon>
        <taxon>rosids</taxon>
        <taxon>malvids</taxon>
        <taxon>Brassicales</taxon>
        <taxon>Brassicaceae</taxon>
        <taxon>Brassiceae</taxon>
        <taxon>Brassica</taxon>
    </lineage>
</organism>
<feature type="region of interest" description="Disordered" evidence="2">
    <location>
        <begin position="582"/>
        <end position="601"/>
    </location>
</feature>